<dbReference type="InterPro" id="IPR027806">
    <property type="entry name" value="HARBI1_dom"/>
</dbReference>
<feature type="domain" description="DDE Tnp4" evidence="3">
    <location>
        <begin position="2"/>
        <end position="124"/>
    </location>
</feature>
<evidence type="ECO:0000256" key="1">
    <source>
        <dbReference type="ARBA" id="ARBA00001968"/>
    </source>
</evidence>
<proteinExistence type="evidence at transcript level"/>
<accession>A0A0K8RB58</accession>
<sequence>MAVVDARYRFLLVDIGRPGSESDGGILSRSEIGLSLEKGTLGFPPSKSLPGTSKDMPFVIVGDEAFPLKTYLMKPYPRVDINKDQNDEGRREALKKRVFNYRLSRARRVSENAIGILSNRWRIF</sequence>
<evidence type="ECO:0000313" key="4">
    <source>
        <dbReference type="EMBL" id="JAA68375.1"/>
    </source>
</evidence>
<organism evidence="4">
    <name type="scientific">Ixodes ricinus</name>
    <name type="common">Common tick</name>
    <name type="synonym">Acarus ricinus</name>
    <dbReference type="NCBI Taxonomy" id="34613"/>
    <lineage>
        <taxon>Eukaryota</taxon>
        <taxon>Metazoa</taxon>
        <taxon>Ecdysozoa</taxon>
        <taxon>Arthropoda</taxon>
        <taxon>Chelicerata</taxon>
        <taxon>Arachnida</taxon>
        <taxon>Acari</taxon>
        <taxon>Parasitiformes</taxon>
        <taxon>Ixodida</taxon>
        <taxon>Ixodoidea</taxon>
        <taxon>Ixodidae</taxon>
        <taxon>Ixodinae</taxon>
        <taxon>Ixodes</taxon>
    </lineage>
</organism>
<dbReference type="Pfam" id="PF13359">
    <property type="entry name" value="DDE_Tnp_4"/>
    <property type="match status" value="1"/>
</dbReference>
<dbReference type="AlphaFoldDB" id="A0A0K8RB58"/>
<protein>
    <submittedName>
        <fullName evidence="4">Putative harbinger</fullName>
    </submittedName>
</protein>
<keyword evidence="2" id="KW-0479">Metal-binding</keyword>
<dbReference type="EMBL" id="GADI01005433">
    <property type="protein sequence ID" value="JAA68375.1"/>
    <property type="molecule type" value="mRNA"/>
</dbReference>
<evidence type="ECO:0000259" key="3">
    <source>
        <dbReference type="Pfam" id="PF13359"/>
    </source>
</evidence>
<dbReference type="GO" id="GO:0046872">
    <property type="term" value="F:metal ion binding"/>
    <property type="evidence" value="ECO:0007669"/>
    <property type="project" value="UniProtKB-KW"/>
</dbReference>
<evidence type="ECO:0000256" key="2">
    <source>
        <dbReference type="ARBA" id="ARBA00022723"/>
    </source>
</evidence>
<name>A0A0K8RB58_IXORI</name>
<reference evidence="4" key="1">
    <citation type="submission" date="2012-12" db="EMBL/GenBank/DDBJ databases">
        <title>Identification and characterization of a phenylalanine ammonia-lyase gene family in Isatis indigotica Fort.</title>
        <authorList>
            <person name="Liu Q."/>
            <person name="Chen J."/>
            <person name="Zhou X."/>
            <person name="Di P."/>
            <person name="Xiao Y."/>
            <person name="Xuan H."/>
            <person name="Zhang L."/>
            <person name="Chen W."/>
        </authorList>
    </citation>
    <scope>NUCLEOTIDE SEQUENCE</scope>
    <source>
        <tissue evidence="4">Salivary gland</tissue>
    </source>
</reference>
<comment type="cofactor">
    <cofactor evidence="1">
        <name>a divalent metal cation</name>
        <dbReference type="ChEBI" id="CHEBI:60240"/>
    </cofactor>
</comment>